<name>A0A0F9EIP4_9ZZZZ</name>
<dbReference type="AlphaFoldDB" id="A0A0F9EIP4"/>
<gene>
    <name evidence="1" type="ORF">LCGC14_2070560</name>
</gene>
<reference evidence="1" key="1">
    <citation type="journal article" date="2015" name="Nature">
        <title>Complex archaea that bridge the gap between prokaryotes and eukaryotes.</title>
        <authorList>
            <person name="Spang A."/>
            <person name="Saw J.H."/>
            <person name="Jorgensen S.L."/>
            <person name="Zaremba-Niedzwiedzka K."/>
            <person name="Martijn J."/>
            <person name="Lind A.E."/>
            <person name="van Eijk R."/>
            <person name="Schleper C."/>
            <person name="Guy L."/>
            <person name="Ettema T.J."/>
        </authorList>
    </citation>
    <scope>NUCLEOTIDE SEQUENCE</scope>
</reference>
<dbReference type="EMBL" id="LAZR01024829">
    <property type="protein sequence ID" value="KKL73869.1"/>
    <property type="molecule type" value="Genomic_DNA"/>
</dbReference>
<evidence type="ECO:0000313" key="1">
    <source>
        <dbReference type="EMBL" id="KKL73869.1"/>
    </source>
</evidence>
<accession>A0A0F9EIP4</accession>
<comment type="caution">
    <text evidence="1">The sequence shown here is derived from an EMBL/GenBank/DDBJ whole genome shotgun (WGS) entry which is preliminary data.</text>
</comment>
<proteinExistence type="predicted"/>
<protein>
    <submittedName>
        <fullName evidence="1">Uncharacterized protein</fullName>
    </submittedName>
</protein>
<organism evidence="1">
    <name type="scientific">marine sediment metagenome</name>
    <dbReference type="NCBI Taxonomy" id="412755"/>
    <lineage>
        <taxon>unclassified sequences</taxon>
        <taxon>metagenomes</taxon>
        <taxon>ecological metagenomes</taxon>
    </lineage>
</organism>
<sequence length="78" mass="8870">MPENTGFRELWKCSVCGETRPYGIRAENTTGDGHGHIFKEGAILRCAQCLRLTNHFYTHRNKMHVIEDYCGSMPVRGA</sequence>